<dbReference type="GO" id="GO:0016787">
    <property type="term" value="F:hydrolase activity"/>
    <property type="evidence" value="ECO:0007669"/>
    <property type="project" value="UniProtKB-KW"/>
</dbReference>
<protein>
    <recommendedName>
        <fullName evidence="1">RNA helicase</fullName>
        <ecNumber evidence="1">3.6.4.13</ecNumber>
    </recommendedName>
</protein>
<dbReference type="PANTHER" id="PTHR47963">
    <property type="entry name" value="DEAD-BOX ATP-DEPENDENT RNA HELICASE 47, MITOCHONDRIAL"/>
    <property type="match status" value="1"/>
</dbReference>
<keyword evidence="4 7" id="KW-0347">Helicase</keyword>
<evidence type="ECO:0000259" key="9">
    <source>
        <dbReference type="PROSITE" id="PS51194"/>
    </source>
</evidence>
<evidence type="ECO:0000256" key="5">
    <source>
        <dbReference type="ARBA" id="ARBA00022840"/>
    </source>
</evidence>
<dbReference type="KEGG" id="lul:LPB138_03620"/>
<evidence type="ECO:0000256" key="1">
    <source>
        <dbReference type="ARBA" id="ARBA00012552"/>
    </source>
</evidence>
<sequence length="374" mass="42297">MSTFKELGVQKNLIKGLKELGIKFPTEIQEKAIPVLLNSKTDFIGLAQTGTGKTAAYGLPVLQNIDASKDEIQALILSPTRELVQQIKKQLFKFTKYVDEKIFVEGVYGGEKIEKQIASLNRTTHVVVATPGRLIDLIERGDVDLKNINTLVLDEADEMLSMGFKQDLNRILKYTNGIRNTWLFSATMPNEIQRIVKTYMSANAIKVAVNKNSLVNANITHQFVKTTIKDKLDLLIQFLERRQNDRGIIFCRTKAGTQALTEKLQEEGFSVGALEGDMQQRDRDKVMRAFKNESLQVLISTDVSARGIDVNDLSFVIHHQLPEKVEYYTHRSGRTARAGKTGFSLALIIPRETQRIHDIQKELGIKFTEIFMKK</sequence>
<dbReference type="EC" id="3.6.4.13" evidence="1"/>
<dbReference type="PROSITE" id="PS51192">
    <property type="entry name" value="HELICASE_ATP_BIND_1"/>
    <property type="match status" value="1"/>
</dbReference>
<dbReference type="PROSITE" id="PS51194">
    <property type="entry name" value="HELICASE_CTER"/>
    <property type="match status" value="1"/>
</dbReference>
<dbReference type="RefSeq" id="WP_070235966.1">
    <property type="nucleotide sequence ID" value="NZ_CP017478.1"/>
</dbReference>
<dbReference type="OrthoDB" id="9785240at2"/>
<dbReference type="Proteomes" id="UP000176050">
    <property type="component" value="Chromosome"/>
</dbReference>
<evidence type="ECO:0000259" key="10">
    <source>
        <dbReference type="PROSITE" id="PS51195"/>
    </source>
</evidence>
<keyword evidence="3 7" id="KW-0378">Hydrolase</keyword>
<name>A0A1D8P5H9_9FLAO</name>
<dbReference type="InterPro" id="IPR027417">
    <property type="entry name" value="P-loop_NTPase"/>
</dbReference>
<dbReference type="STRING" id="1850246.LPB138_03620"/>
<keyword evidence="12" id="KW-1185">Reference proteome</keyword>
<dbReference type="InterPro" id="IPR050547">
    <property type="entry name" value="DEAD_box_RNA_helicases"/>
</dbReference>
<dbReference type="InterPro" id="IPR014001">
    <property type="entry name" value="Helicase_ATP-bd"/>
</dbReference>
<feature type="short sequence motif" description="Q motif" evidence="6">
    <location>
        <begin position="2"/>
        <end position="30"/>
    </location>
</feature>
<dbReference type="GO" id="GO:0003724">
    <property type="term" value="F:RNA helicase activity"/>
    <property type="evidence" value="ECO:0007669"/>
    <property type="project" value="UniProtKB-EC"/>
</dbReference>
<dbReference type="Gene3D" id="3.40.50.300">
    <property type="entry name" value="P-loop containing nucleotide triphosphate hydrolases"/>
    <property type="match status" value="2"/>
</dbReference>
<evidence type="ECO:0000313" key="12">
    <source>
        <dbReference type="Proteomes" id="UP000176050"/>
    </source>
</evidence>
<dbReference type="Pfam" id="PF00270">
    <property type="entry name" value="DEAD"/>
    <property type="match status" value="1"/>
</dbReference>
<dbReference type="GO" id="GO:0009409">
    <property type="term" value="P:response to cold"/>
    <property type="evidence" value="ECO:0007669"/>
    <property type="project" value="TreeGrafter"/>
</dbReference>
<accession>A0A1D8P5H9</accession>
<keyword evidence="5 7" id="KW-0067">ATP-binding</keyword>
<comment type="similarity">
    <text evidence="7">Belongs to the DEAD box helicase family.</text>
</comment>
<dbReference type="GO" id="GO:0005829">
    <property type="term" value="C:cytosol"/>
    <property type="evidence" value="ECO:0007669"/>
    <property type="project" value="TreeGrafter"/>
</dbReference>
<evidence type="ECO:0000256" key="3">
    <source>
        <dbReference type="ARBA" id="ARBA00022801"/>
    </source>
</evidence>
<evidence type="ECO:0000313" key="11">
    <source>
        <dbReference type="EMBL" id="AOW19827.1"/>
    </source>
</evidence>
<dbReference type="SUPFAM" id="SSF52540">
    <property type="entry name" value="P-loop containing nucleoside triphosphate hydrolases"/>
    <property type="match status" value="1"/>
</dbReference>
<evidence type="ECO:0000256" key="7">
    <source>
        <dbReference type="RuleBase" id="RU000492"/>
    </source>
</evidence>
<dbReference type="GO" id="GO:0005840">
    <property type="term" value="C:ribosome"/>
    <property type="evidence" value="ECO:0007669"/>
    <property type="project" value="TreeGrafter"/>
</dbReference>
<feature type="domain" description="DEAD-box RNA helicase Q" evidence="10">
    <location>
        <begin position="2"/>
        <end position="30"/>
    </location>
</feature>
<dbReference type="InterPro" id="IPR011545">
    <property type="entry name" value="DEAD/DEAH_box_helicase_dom"/>
</dbReference>
<dbReference type="AlphaFoldDB" id="A0A1D8P5H9"/>
<dbReference type="GO" id="GO:0005524">
    <property type="term" value="F:ATP binding"/>
    <property type="evidence" value="ECO:0007669"/>
    <property type="project" value="UniProtKB-KW"/>
</dbReference>
<dbReference type="PANTHER" id="PTHR47963:SF8">
    <property type="entry name" value="ATP-DEPENDENT RNA HELICASE DEAD"/>
    <property type="match status" value="1"/>
</dbReference>
<evidence type="ECO:0000256" key="4">
    <source>
        <dbReference type="ARBA" id="ARBA00022806"/>
    </source>
</evidence>
<dbReference type="InterPro" id="IPR044742">
    <property type="entry name" value="DEAD/DEAH_RhlB"/>
</dbReference>
<dbReference type="GO" id="GO:0033592">
    <property type="term" value="F:RNA strand annealing activity"/>
    <property type="evidence" value="ECO:0007669"/>
    <property type="project" value="TreeGrafter"/>
</dbReference>
<organism evidence="11 12">
    <name type="scientific">Urechidicola croceus</name>
    <dbReference type="NCBI Taxonomy" id="1850246"/>
    <lineage>
        <taxon>Bacteria</taxon>
        <taxon>Pseudomonadati</taxon>
        <taxon>Bacteroidota</taxon>
        <taxon>Flavobacteriia</taxon>
        <taxon>Flavobacteriales</taxon>
        <taxon>Flavobacteriaceae</taxon>
        <taxon>Urechidicola</taxon>
    </lineage>
</organism>
<dbReference type="PROSITE" id="PS00039">
    <property type="entry name" value="DEAD_ATP_HELICASE"/>
    <property type="match status" value="1"/>
</dbReference>
<gene>
    <name evidence="11" type="ORF">LPB138_03620</name>
</gene>
<dbReference type="PROSITE" id="PS51195">
    <property type="entry name" value="Q_MOTIF"/>
    <property type="match status" value="1"/>
</dbReference>
<dbReference type="Pfam" id="PF00271">
    <property type="entry name" value="Helicase_C"/>
    <property type="match status" value="1"/>
</dbReference>
<dbReference type="CDD" id="cd18787">
    <property type="entry name" value="SF2_C_DEAD"/>
    <property type="match status" value="1"/>
</dbReference>
<reference evidence="11 12" key="1">
    <citation type="submission" date="2016-10" db="EMBL/GenBank/DDBJ databases">
        <title>Lutibacter sp. LPB0138, isolated from marine gastropod.</title>
        <authorList>
            <person name="Kim E."/>
            <person name="Yi H."/>
        </authorList>
    </citation>
    <scope>NUCLEOTIDE SEQUENCE [LARGE SCALE GENOMIC DNA]</scope>
    <source>
        <strain evidence="11 12">LPB0138</strain>
    </source>
</reference>
<dbReference type="SMART" id="SM00490">
    <property type="entry name" value="HELICc"/>
    <property type="match status" value="1"/>
</dbReference>
<dbReference type="EMBL" id="CP017478">
    <property type="protein sequence ID" value="AOW19827.1"/>
    <property type="molecule type" value="Genomic_DNA"/>
</dbReference>
<feature type="domain" description="Helicase C-terminal" evidence="9">
    <location>
        <begin position="231"/>
        <end position="374"/>
    </location>
</feature>
<dbReference type="CDD" id="cd00268">
    <property type="entry name" value="DEADc"/>
    <property type="match status" value="1"/>
</dbReference>
<evidence type="ECO:0000259" key="8">
    <source>
        <dbReference type="PROSITE" id="PS51192"/>
    </source>
</evidence>
<dbReference type="InterPro" id="IPR000629">
    <property type="entry name" value="RNA-helicase_DEAD-box_CS"/>
</dbReference>
<proteinExistence type="inferred from homology"/>
<dbReference type="SMART" id="SM00487">
    <property type="entry name" value="DEXDc"/>
    <property type="match status" value="1"/>
</dbReference>
<evidence type="ECO:0000256" key="6">
    <source>
        <dbReference type="PROSITE-ProRule" id="PRU00552"/>
    </source>
</evidence>
<dbReference type="InterPro" id="IPR001650">
    <property type="entry name" value="Helicase_C-like"/>
</dbReference>
<feature type="domain" description="Helicase ATP-binding" evidence="8">
    <location>
        <begin position="34"/>
        <end position="206"/>
    </location>
</feature>
<evidence type="ECO:0000256" key="2">
    <source>
        <dbReference type="ARBA" id="ARBA00022741"/>
    </source>
</evidence>
<dbReference type="InterPro" id="IPR014014">
    <property type="entry name" value="RNA_helicase_DEAD_Q_motif"/>
</dbReference>
<keyword evidence="2 7" id="KW-0547">Nucleotide-binding</keyword>